<evidence type="ECO:0000259" key="1">
    <source>
        <dbReference type="PROSITE" id="PS51819"/>
    </source>
</evidence>
<comment type="caution">
    <text evidence="2">The sequence shown here is derived from an EMBL/GenBank/DDBJ whole genome shotgun (WGS) entry which is preliminary data.</text>
</comment>
<dbReference type="InterPro" id="IPR004360">
    <property type="entry name" value="Glyas_Fos-R_dOase_dom"/>
</dbReference>
<sequence>MDAPTLRAIDCILYTVPETDFDDAKAQYEDVLGLDRIWERDGQVGYRLPAHDDGVAEIVLSTDTDVPDGLVHYLVDDVERATDYYADRGYEVVDGPFDVGVGTVATVRNEWGHEFELISFA</sequence>
<organism evidence="2 3">
    <name type="scientific">Halomarina rubra</name>
    <dbReference type="NCBI Taxonomy" id="2071873"/>
    <lineage>
        <taxon>Archaea</taxon>
        <taxon>Methanobacteriati</taxon>
        <taxon>Methanobacteriota</taxon>
        <taxon>Stenosarchaea group</taxon>
        <taxon>Halobacteria</taxon>
        <taxon>Halobacteriales</taxon>
        <taxon>Natronomonadaceae</taxon>
        <taxon>Halomarina</taxon>
    </lineage>
</organism>
<name>A0ABD6AY43_9EURY</name>
<proteinExistence type="predicted"/>
<dbReference type="Pfam" id="PF00903">
    <property type="entry name" value="Glyoxalase"/>
    <property type="match status" value="1"/>
</dbReference>
<protein>
    <submittedName>
        <fullName evidence="2">VOC family protein</fullName>
    </submittedName>
</protein>
<dbReference type="RefSeq" id="WP_250874273.1">
    <property type="nucleotide sequence ID" value="NZ_JALXFV010000007.1"/>
</dbReference>
<dbReference type="EMBL" id="JBHUDC010000007">
    <property type="protein sequence ID" value="MFD1514300.1"/>
    <property type="molecule type" value="Genomic_DNA"/>
</dbReference>
<evidence type="ECO:0000313" key="2">
    <source>
        <dbReference type="EMBL" id="MFD1514300.1"/>
    </source>
</evidence>
<dbReference type="SUPFAM" id="SSF54593">
    <property type="entry name" value="Glyoxalase/Bleomycin resistance protein/Dihydroxybiphenyl dioxygenase"/>
    <property type="match status" value="1"/>
</dbReference>
<dbReference type="AlphaFoldDB" id="A0ABD6AY43"/>
<dbReference type="Gene3D" id="3.10.180.10">
    <property type="entry name" value="2,3-Dihydroxybiphenyl 1,2-Dioxygenase, domain 1"/>
    <property type="match status" value="1"/>
</dbReference>
<dbReference type="InterPro" id="IPR037523">
    <property type="entry name" value="VOC_core"/>
</dbReference>
<feature type="domain" description="VOC" evidence="1">
    <location>
        <begin position="8"/>
        <end position="120"/>
    </location>
</feature>
<keyword evidence="3" id="KW-1185">Reference proteome</keyword>
<dbReference type="PROSITE" id="PS51819">
    <property type="entry name" value="VOC"/>
    <property type="match status" value="1"/>
</dbReference>
<gene>
    <name evidence="2" type="ORF">ACFSBT_13540</name>
</gene>
<evidence type="ECO:0000313" key="3">
    <source>
        <dbReference type="Proteomes" id="UP001597187"/>
    </source>
</evidence>
<dbReference type="InterPro" id="IPR029068">
    <property type="entry name" value="Glyas_Bleomycin-R_OHBP_Dase"/>
</dbReference>
<dbReference type="Proteomes" id="UP001597187">
    <property type="component" value="Unassembled WGS sequence"/>
</dbReference>
<accession>A0ABD6AY43</accession>
<reference evidence="2 3" key="1">
    <citation type="journal article" date="2019" name="Int. J. Syst. Evol. Microbiol.">
        <title>The Global Catalogue of Microorganisms (GCM) 10K type strain sequencing project: providing services to taxonomists for standard genome sequencing and annotation.</title>
        <authorList>
            <consortium name="The Broad Institute Genomics Platform"/>
            <consortium name="The Broad Institute Genome Sequencing Center for Infectious Disease"/>
            <person name="Wu L."/>
            <person name="Ma J."/>
        </authorList>
    </citation>
    <scope>NUCLEOTIDE SEQUENCE [LARGE SCALE GENOMIC DNA]</scope>
    <source>
        <strain evidence="2 3">CGMCC 1.12563</strain>
    </source>
</reference>